<dbReference type="Proteomes" id="UP000632740">
    <property type="component" value="Unassembled WGS sequence"/>
</dbReference>
<comment type="caution">
    <text evidence="1">The sequence shown here is derived from an EMBL/GenBank/DDBJ whole genome shotgun (WGS) entry which is preliminary data.</text>
</comment>
<keyword evidence="2" id="KW-1185">Reference proteome</keyword>
<dbReference type="RefSeq" id="WP_239070598.1">
    <property type="nucleotide sequence ID" value="NZ_BONK01000010.1"/>
</dbReference>
<proteinExistence type="predicted"/>
<accession>A0A919P6A6</accession>
<dbReference type="AlphaFoldDB" id="A0A919P6A6"/>
<dbReference type="EMBL" id="BONK01000010">
    <property type="protein sequence ID" value="GIG22144.1"/>
    <property type="molecule type" value="Genomic_DNA"/>
</dbReference>
<name>A0A919P6A6_9CELL</name>
<gene>
    <name evidence="1" type="ORF">Cch01nite_28680</name>
</gene>
<evidence type="ECO:0000313" key="2">
    <source>
        <dbReference type="Proteomes" id="UP000632740"/>
    </source>
</evidence>
<evidence type="ECO:0000313" key="1">
    <source>
        <dbReference type="EMBL" id="GIG22144.1"/>
    </source>
</evidence>
<reference evidence="1" key="1">
    <citation type="submission" date="2021-01" db="EMBL/GenBank/DDBJ databases">
        <title>Whole genome shotgun sequence of Cellulomonas chitinilytica NBRC 110799.</title>
        <authorList>
            <person name="Komaki H."/>
            <person name="Tamura T."/>
        </authorList>
    </citation>
    <scope>NUCLEOTIDE SEQUENCE</scope>
    <source>
        <strain evidence="1">NBRC 110799</strain>
    </source>
</reference>
<protein>
    <recommendedName>
        <fullName evidence="3">Type II secretion system protein GspF domain-containing protein</fullName>
    </recommendedName>
</protein>
<sequence>MSALLVGVAVAGTVLATCGPPARPPAHPVAPGRRHDRGWRLSRTATPIGPIVDLAAALHVVSAQLRAGATPATAWSRALGRGPAGGDVPTAAELVAATSPLPSRLLPPVDRAIRAVRVGLALGRAGGVTSPGTAAHRERVAAVLAATALADDLGAPLAGVLERLAGAIAADAEAEAEVRAAVAGPRATARVLTGLPLLGLLVGAALGADPVAAVGHGGAGALAAVLGVALLAVGRVWTDGLLRRAAASGRPS</sequence>
<organism evidence="1 2">
    <name type="scientific">Cellulomonas chitinilytica</name>
    <dbReference type="NCBI Taxonomy" id="398759"/>
    <lineage>
        <taxon>Bacteria</taxon>
        <taxon>Bacillati</taxon>
        <taxon>Actinomycetota</taxon>
        <taxon>Actinomycetes</taxon>
        <taxon>Micrococcales</taxon>
        <taxon>Cellulomonadaceae</taxon>
        <taxon>Cellulomonas</taxon>
    </lineage>
</organism>
<evidence type="ECO:0008006" key="3">
    <source>
        <dbReference type="Google" id="ProtNLM"/>
    </source>
</evidence>